<protein>
    <recommendedName>
        <fullName evidence="1">Polymerase beta nucleotidyltransferase domain-containing protein</fullName>
    </recommendedName>
</protein>
<dbReference type="Pfam" id="PF18765">
    <property type="entry name" value="Polbeta"/>
    <property type="match status" value="1"/>
</dbReference>
<dbReference type="InterPro" id="IPR041633">
    <property type="entry name" value="Polbeta"/>
</dbReference>
<evidence type="ECO:0000313" key="2">
    <source>
        <dbReference type="EMBL" id="OGY73127.1"/>
    </source>
</evidence>
<comment type="caution">
    <text evidence="2">The sequence shown here is derived from an EMBL/GenBank/DDBJ whole genome shotgun (WGS) entry which is preliminary data.</text>
</comment>
<dbReference type="Gene3D" id="3.30.460.10">
    <property type="entry name" value="Beta Polymerase, domain 2"/>
    <property type="match status" value="1"/>
</dbReference>
<dbReference type="InterPro" id="IPR043519">
    <property type="entry name" value="NT_sf"/>
</dbReference>
<dbReference type="PANTHER" id="PTHR43852">
    <property type="entry name" value="NUCLEOTIDYLTRANSFERASE"/>
    <property type="match status" value="1"/>
</dbReference>
<accession>A0A1G2AAS3</accession>
<reference evidence="2 3" key="1">
    <citation type="journal article" date="2016" name="Nat. Commun.">
        <title>Thousands of microbial genomes shed light on interconnected biogeochemical processes in an aquifer system.</title>
        <authorList>
            <person name="Anantharaman K."/>
            <person name="Brown C.T."/>
            <person name="Hug L.A."/>
            <person name="Sharon I."/>
            <person name="Castelle C.J."/>
            <person name="Probst A.J."/>
            <person name="Thomas B.C."/>
            <person name="Singh A."/>
            <person name="Wilkins M.J."/>
            <person name="Karaoz U."/>
            <person name="Brodie E.L."/>
            <person name="Williams K.H."/>
            <person name="Hubbard S.S."/>
            <person name="Banfield J.F."/>
        </authorList>
    </citation>
    <scope>NUCLEOTIDE SEQUENCE [LARGE SCALE GENOMIC DNA]</scope>
</reference>
<evidence type="ECO:0000313" key="3">
    <source>
        <dbReference type="Proteomes" id="UP000178315"/>
    </source>
</evidence>
<dbReference type="InterPro" id="IPR052930">
    <property type="entry name" value="TA_antitoxin_MntA"/>
</dbReference>
<dbReference type="EMBL" id="MHJU01000017">
    <property type="protein sequence ID" value="OGY73127.1"/>
    <property type="molecule type" value="Genomic_DNA"/>
</dbReference>
<gene>
    <name evidence="2" type="ORF">A3H61_02885</name>
</gene>
<dbReference type="Proteomes" id="UP000178315">
    <property type="component" value="Unassembled WGS sequence"/>
</dbReference>
<dbReference type="PANTHER" id="PTHR43852:SF3">
    <property type="entry name" value="NUCLEOTIDYLTRANSFERASE"/>
    <property type="match status" value="1"/>
</dbReference>
<dbReference type="SUPFAM" id="SSF81301">
    <property type="entry name" value="Nucleotidyltransferase"/>
    <property type="match status" value="1"/>
</dbReference>
<proteinExistence type="predicted"/>
<dbReference type="AlphaFoldDB" id="A0A1G2AAS3"/>
<feature type="domain" description="Polymerase beta nucleotidyltransferase" evidence="1">
    <location>
        <begin position="13"/>
        <end position="109"/>
    </location>
</feature>
<dbReference type="CDD" id="cd05403">
    <property type="entry name" value="NT_KNTase_like"/>
    <property type="match status" value="1"/>
</dbReference>
<evidence type="ECO:0000259" key="1">
    <source>
        <dbReference type="Pfam" id="PF18765"/>
    </source>
</evidence>
<name>A0A1G2AAS3_9BACT</name>
<organism evidence="2 3">
    <name type="scientific">Candidatus Jacksonbacteria bacterium RIFCSPLOWO2_02_FULL_44_20</name>
    <dbReference type="NCBI Taxonomy" id="1798460"/>
    <lineage>
        <taxon>Bacteria</taxon>
        <taxon>Candidatus Jacksoniibacteriota</taxon>
    </lineage>
</organism>
<dbReference type="NCBIfam" id="NF047752">
    <property type="entry name" value="MntA_antitoxin"/>
    <property type="match status" value="1"/>
</dbReference>
<sequence length="141" mass="16172">MTPRRQSPKLTMLKKYVTDRDDVLMAFLFGSRSKGREKAMSDWDIGVYFKPETQAIEWEVQKSYPVEDAILGDVIKLLGTDNVDLLVLNRVPSTLAASALAGSPLVIKDRKTYLSFLLRVTGEAEDFREFTKDYARIYWRS</sequence>